<gene>
    <name evidence="1" type="ORF">DSO57_1033438</name>
</gene>
<name>A0ACC2UL48_9FUNG</name>
<proteinExistence type="predicted"/>
<keyword evidence="2" id="KW-1185">Reference proteome</keyword>
<evidence type="ECO:0000313" key="1">
    <source>
        <dbReference type="EMBL" id="KAJ9087435.1"/>
    </source>
</evidence>
<protein>
    <submittedName>
        <fullName evidence="1">Uncharacterized protein</fullName>
    </submittedName>
</protein>
<evidence type="ECO:0000313" key="2">
    <source>
        <dbReference type="Proteomes" id="UP001165960"/>
    </source>
</evidence>
<sequence>MEKAGRWLAGWLMGAWFADGLQVGRARMAGACAVAVYICSMVVGVCASAAGNSLVVAGFCVVVVCICLMASGACVLTSDSSLVVVGFCVVAADVCLVTAGVCVLVTQLQVQGIFLTLA</sequence>
<dbReference type="EMBL" id="QTSX02000263">
    <property type="protein sequence ID" value="KAJ9087435.1"/>
    <property type="molecule type" value="Genomic_DNA"/>
</dbReference>
<accession>A0ACC2UL48</accession>
<dbReference type="Proteomes" id="UP001165960">
    <property type="component" value="Unassembled WGS sequence"/>
</dbReference>
<reference evidence="1" key="1">
    <citation type="submission" date="2022-04" db="EMBL/GenBank/DDBJ databases">
        <title>Genome of the entomopathogenic fungus Entomophthora muscae.</title>
        <authorList>
            <person name="Elya C."/>
            <person name="Lovett B.R."/>
            <person name="Lee E."/>
            <person name="Macias A.M."/>
            <person name="Hajek A.E."/>
            <person name="De Bivort B.L."/>
            <person name="Kasson M.T."/>
            <person name="De Fine Licht H.H."/>
            <person name="Stajich J.E."/>
        </authorList>
    </citation>
    <scope>NUCLEOTIDE SEQUENCE</scope>
    <source>
        <strain evidence="1">Berkeley</strain>
    </source>
</reference>
<organism evidence="1 2">
    <name type="scientific">Entomophthora muscae</name>
    <dbReference type="NCBI Taxonomy" id="34485"/>
    <lineage>
        <taxon>Eukaryota</taxon>
        <taxon>Fungi</taxon>
        <taxon>Fungi incertae sedis</taxon>
        <taxon>Zoopagomycota</taxon>
        <taxon>Entomophthoromycotina</taxon>
        <taxon>Entomophthoromycetes</taxon>
        <taxon>Entomophthorales</taxon>
        <taxon>Entomophthoraceae</taxon>
        <taxon>Entomophthora</taxon>
    </lineage>
</organism>
<comment type="caution">
    <text evidence="1">The sequence shown here is derived from an EMBL/GenBank/DDBJ whole genome shotgun (WGS) entry which is preliminary data.</text>
</comment>